<organism evidence="2">
    <name type="scientific">Streptomyces antibioticus</name>
    <dbReference type="NCBI Taxonomy" id="1890"/>
    <lineage>
        <taxon>Bacteria</taxon>
        <taxon>Bacillati</taxon>
        <taxon>Actinomycetota</taxon>
        <taxon>Actinomycetes</taxon>
        <taxon>Kitasatosporales</taxon>
        <taxon>Streptomycetaceae</taxon>
        <taxon>Streptomyces</taxon>
    </lineage>
</organism>
<dbReference type="PANTHER" id="PTHR42879">
    <property type="entry name" value="3-OXOACYL-(ACYL-CARRIER-PROTEIN) REDUCTASE"/>
    <property type="match status" value="1"/>
</dbReference>
<dbReference type="InterPro" id="IPR036291">
    <property type="entry name" value="NAD(P)-bd_dom_sf"/>
</dbReference>
<protein>
    <submittedName>
        <fullName evidence="3">Putative 3-keto-acyl-reductase SimD3</fullName>
    </submittedName>
    <submittedName>
        <fullName evidence="2">SimK</fullName>
    </submittedName>
</protein>
<accession>Q9F5J6</accession>
<dbReference type="SUPFAM" id="SSF51735">
    <property type="entry name" value="NAD(P)-binding Rossmann-fold domains"/>
    <property type="match status" value="1"/>
</dbReference>
<evidence type="ECO:0000256" key="1">
    <source>
        <dbReference type="ARBA" id="ARBA00006484"/>
    </source>
</evidence>
<dbReference type="EMBL" id="AF321122">
    <property type="protein sequence ID" value="AAG34182.1"/>
    <property type="molecule type" value="Genomic_DNA"/>
</dbReference>
<dbReference type="Gene3D" id="3.40.50.720">
    <property type="entry name" value="NAD(P)-binding Rossmann-like Domain"/>
    <property type="match status" value="1"/>
</dbReference>
<dbReference type="PRINTS" id="PR00081">
    <property type="entry name" value="GDHRDH"/>
</dbReference>
<proteinExistence type="inferred from homology"/>
<reference evidence="3" key="3">
    <citation type="submission" date="2011-11" db="EMBL/GenBank/DDBJ databases">
        <title>The simocyclinone biosynthetic gene cluster isolated from Streptomyces antibioticus Tue6040.</title>
        <authorList>
            <person name="Trefzer A."/>
            <person name="Bechthold A."/>
        </authorList>
    </citation>
    <scope>NUCLEOTIDE SEQUENCE</scope>
    <source>
        <strain evidence="3">Tue6040</strain>
    </source>
</reference>
<gene>
    <name evidence="2" type="primary">simK</name>
    <name evidence="3" type="synonym">simD3</name>
</gene>
<sequence>MAPVAIVAGAVRGTGSVVAVRLAEAGWDVAVLCADGAGNADTVHRVRAVGRRALAVETDVTDAVSVQAALDRVCAELGDPGVLVNSVGVIACGAPGEASEEDWNAVVGRSLRGLFVTSRAVTDLMIRQGRGRIVTIANLLGPAEGGPHDHATVLAGMAGFTRTVALELRAFDITVNAVAPAPPVVGMQAPAAPTAADPEGSRCATQAAEAVLFLVGGGASSVTGQTVQVGDEEAAA</sequence>
<evidence type="ECO:0000313" key="3">
    <source>
        <dbReference type="EMBL" id="AAK06802.1"/>
    </source>
</evidence>
<evidence type="ECO:0000313" key="2">
    <source>
        <dbReference type="EMBL" id="AAG34182.1"/>
    </source>
</evidence>
<reference evidence="2" key="2">
    <citation type="journal article" date="2002" name="Arch. Microbiol.">
        <title>Cloning and analysis of the simocyclinone biosynthetic gene cluster of Streptomyces antibioticus Tu 6040.</title>
        <authorList>
            <person name="Galm U."/>
            <person name="Schimana J."/>
            <person name="Fiedler H.-P."/>
            <person name="Schmidt J."/>
            <person name="Li S.-M."/>
            <person name="Heide L."/>
        </authorList>
    </citation>
    <scope>NUCLEOTIDE SEQUENCE</scope>
    <source>
        <strain evidence="2">Tu 6040</strain>
    </source>
</reference>
<dbReference type="InterPro" id="IPR002347">
    <property type="entry name" value="SDR_fam"/>
</dbReference>
<dbReference type="Pfam" id="PF00106">
    <property type="entry name" value="adh_short"/>
    <property type="match status" value="1"/>
</dbReference>
<dbReference type="EMBL" id="AF322256">
    <property type="protein sequence ID" value="AAL15598.1"/>
    <property type="molecule type" value="Genomic_DNA"/>
</dbReference>
<dbReference type="AlphaFoldDB" id="Q9F5J6"/>
<dbReference type="PANTHER" id="PTHR42879:SF2">
    <property type="entry name" value="3-OXOACYL-[ACYL-CARRIER-PROTEIN] REDUCTASE FABG"/>
    <property type="match status" value="1"/>
</dbReference>
<name>Q9F5J6_STRAT</name>
<dbReference type="InterPro" id="IPR050259">
    <property type="entry name" value="SDR"/>
</dbReference>
<comment type="similarity">
    <text evidence="1">Belongs to the short-chain dehydrogenases/reductases (SDR) family.</text>
</comment>
<reference evidence="3" key="1">
    <citation type="journal article" date="2002" name="Antimicrob. Agents Chemother.">
        <title>Biosynthetic gene cluster of simocyclinone, a natural multihybrid antibiotic.</title>
        <authorList>
            <person name="Trefzer A."/>
            <person name="Pelzer S."/>
            <person name="Schimana J."/>
            <person name="Stockert S."/>
            <person name="Bihlmaier C."/>
            <person name="Fiedler H.P."/>
            <person name="Welzel K."/>
            <person name="Vente A."/>
            <person name="Bechthold A."/>
        </authorList>
    </citation>
    <scope>NUCLEOTIDE SEQUENCE</scope>
    <source>
        <strain evidence="3">Tue6040</strain>
    </source>
</reference>
<dbReference type="EMBL" id="AF324838">
    <property type="protein sequence ID" value="AAK06802.1"/>
    <property type="molecule type" value="Genomic_DNA"/>
</dbReference>